<feature type="transmembrane region" description="Helical" evidence="1">
    <location>
        <begin position="38"/>
        <end position="62"/>
    </location>
</feature>
<keyword evidence="1" id="KW-0812">Transmembrane</keyword>
<keyword evidence="3" id="KW-1185">Reference proteome</keyword>
<organism evidence="2">
    <name type="scientific">Triticum aestivum</name>
    <name type="common">Wheat</name>
    <dbReference type="NCBI Taxonomy" id="4565"/>
    <lineage>
        <taxon>Eukaryota</taxon>
        <taxon>Viridiplantae</taxon>
        <taxon>Streptophyta</taxon>
        <taxon>Embryophyta</taxon>
        <taxon>Tracheophyta</taxon>
        <taxon>Spermatophyta</taxon>
        <taxon>Magnoliopsida</taxon>
        <taxon>Liliopsida</taxon>
        <taxon>Poales</taxon>
        <taxon>Poaceae</taxon>
        <taxon>BOP clade</taxon>
        <taxon>Pooideae</taxon>
        <taxon>Triticodae</taxon>
        <taxon>Triticeae</taxon>
        <taxon>Triticinae</taxon>
        <taxon>Triticum</taxon>
    </lineage>
</organism>
<dbReference type="Gramene" id="TraesCS6B02G279900.1">
    <property type="protein sequence ID" value="TraesCS6B02G279900.1"/>
    <property type="gene ID" value="TraesCS6B02G279900"/>
</dbReference>
<evidence type="ECO:0000313" key="2">
    <source>
        <dbReference type="EnsemblPlants" id="TraesCS6B02G279900.1"/>
    </source>
</evidence>
<dbReference type="AlphaFoldDB" id="A0A3B6PMW5"/>
<dbReference type="Gramene" id="TraesCLE_scaffold_021164_01G000100.1">
    <property type="protein sequence ID" value="TraesCLE_scaffold_021164_01G000100.1"/>
    <property type="gene ID" value="TraesCLE_scaffold_021164_01G000100"/>
</dbReference>
<dbReference type="Gramene" id="TraesNOR6B03G03594600.1">
    <property type="protein sequence ID" value="TraesNOR6B03G03594600.1"/>
    <property type="gene ID" value="TraesNOR6B03G03594600"/>
</dbReference>
<dbReference type="Gramene" id="TraesJUL6B03G03589030.1">
    <property type="protein sequence ID" value="TraesJUL6B03G03589030.1"/>
    <property type="gene ID" value="TraesJUL6B03G03589030"/>
</dbReference>
<accession>A0A3B6PMW5</accession>
<dbReference type="Gramene" id="TraesLAC6B03G03513380.1">
    <property type="protein sequence ID" value="TraesLAC6B03G03513380.1"/>
    <property type="gene ID" value="TraesLAC6B03G03513380"/>
</dbReference>
<dbReference type="EnsemblPlants" id="TraesCS6B02G279900.1">
    <property type="protein sequence ID" value="TraesCS6B02G279900.1"/>
    <property type="gene ID" value="TraesCS6B02G279900"/>
</dbReference>
<evidence type="ECO:0000313" key="3">
    <source>
        <dbReference type="Proteomes" id="UP000019116"/>
    </source>
</evidence>
<dbReference type="Gramene" id="TraesMAC6B03G03557890.2">
    <property type="protein sequence ID" value="TraesMAC6B03G03557890.2"/>
    <property type="gene ID" value="TraesMAC6B03G03557890"/>
</dbReference>
<feature type="transmembrane region" description="Helical" evidence="1">
    <location>
        <begin position="156"/>
        <end position="184"/>
    </location>
</feature>
<dbReference type="Gramene" id="TraesSYM6B03G03500580.1">
    <property type="protein sequence ID" value="TraesSYM6B03G03500580.1"/>
    <property type="gene ID" value="TraesSYM6B03G03500580"/>
</dbReference>
<dbReference type="Gramene" id="TraesARI6B03G03518480.1">
    <property type="protein sequence ID" value="TraesARI6B03G03518480.1"/>
    <property type="gene ID" value="TraesARI6B03G03518480"/>
</dbReference>
<dbReference type="RefSeq" id="XP_044409535.1">
    <property type="nucleotide sequence ID" value="XM_044553600.1"/>
</dbReference>
<gene>
    <name evidence="2" type="primary">LOC123134330</name>
</gene>
<dbReference type="Gramene" id="TraesCAD_scaffold_047356_01G000100.1">
    <property type="protein sequence ID" value="TraesCAD_scaffold_047356_01G000100.1"/>
    <property type="gene ID" value="TraesCAD_scaffold_047356_01G000100"/>
</dbReference>
<dbReference type="Gramene" id="TraesJAG6B03G03548120.1">
    <property type="protein sequence ID" value="TraesJAG6B03G03548120.1"/>
    <property type="gene ID" value="TraesJAG6B03G03548120"/>
</dbReference>
<evidence type="ECO:0000256" key="1">
    <source>
        <dbReference type="SAM" id="Phobius"/>
    </source>
</evidence>
<dbReference type="Gramene" id="TraesCS6B03G0810600.1">
    <property type="protein sequence ID" value="TraesCS6B03G0810600.1.CDS"/>
    <property type="gene ID" value="TraesCS6B03G0810600"/>
</dbReference>
<dbReference type="Gramene" id="TraesSTA6B03G03548390.1">
    <property type="protein sequence ID" value="TraesSTA6B03G03548390.1"/>
    <property type="gene ID" value="TraesSTA6B03G03548390"/>
</dbReference>
<reference evidence="2" key="2">
    <citation type="submission" date="2018-10" db="UniProtKB">
        <authorList>
            <consortium name="EnsemblPlants"/>
        </authorList>
    </citation>
    <scope>IDENTIFICATION</scope>
</reference>
<dbReference type="Gramene" id="TraesPARA_EIv1.0_2071500.1">
    <property type="protein sequence ID" value="TraesPARA_EIv1.0_2071500.1.CDS"/>
    <property type="gene ID" value="TraesPARA_EIv1.0_2071500"/>
</dbReference>
<dbReference type="OrthoDB" id="694606at2759"/>
<dbReference type="OMA" id="WIVILSC"/>
<dbReference type="Gramene" id="TraesRN6B0100774900.1">
    <property type="protein sequence ID" value="TraesRN6B0100774900.1"/>
    <property type="gene ID" value="TraesRN6B0100774900"/>
</dbReference>
<protein>
    <submittedName>
        <fullName evidence="2">Uncharacterized protein</fullName>
    </submittedName>
</protein>
<dbReference type="GeneID" id="123134330"/>
<dbReference type="Proteomes" id="UP000019116">
    <property type="component" value="Chromosome 6B"/>
</dbReference>
<dbReference type="Gramene" id="TraesLDM6B03G03560540.1">
    <property type="protein sequence ID" value="TraesLDM6B03G03560540.1"/>
    <property type="gene ID" value="TraesLDM6B03G03560540"/>
</dbReference>
<name>A0A3B6PMW5_WHEAT</name>
<dbReference type="Gramene" id="TraesWEE_scaffold_033733_01G000100.1">
    <property type="protein sequence ID" value="TraesWEE_scaffold_033733_01G000100.1"/>
    <property type="gene ID" value="TraesWEE_scaffold_033733_01G000100"/>
</dbReference>
<dbReference type="Gramene" id="TraesMAC6B03G03557890.1">
    <property type="protein sequence ID" value="TraesMAC6B03G03557890.1"/>
    <property type="gene ID" value="TraesMAC6B03G03557890"/>
</dbReference>
<feature type="transmembrane region" description="Helical" evidence="1">
    <location>
        <begin position="128"/>
        <end position="150"/>
    </location>
</feature>
<sequence>MDSPQKKLGSMDGELLPVSASATVAKKTLAARLFQDHVLLLSAWALFTAFVLVVSCALGYAIAYALDHFHVPCSQASFFLRCHKPTDAEAAEVTALVIGMLCCATLQAAAAALALLLPCRRPWVRCALAYLALALTIAGHCMYAVFLNHFANPGDLFFKICWTVAFVVLEADDMICLLVLLLLASKE</sequence>
<feature type="transmembrane region" description="Helical" evidence="1">
    <location>
        <begin position="93"/>
        <end position="116"/>
    </location>
</feature>
<keyword evidence="1" id="KW-0472">Membrane</keyword>
<keyword evidence="1" id="KW-1133">Transmembrane helix</keyword>
<dbReference type="Gramene" id="TraesROB_scaffold_035036_01G000100.1">
    <property type="protein sequence ID" value="TraesROB_scaffold_035036_01G000100.1"/>
    <property type="gene ID" value="TraesROB_scaffold_035036_01G000100"/>
</dbReference>
<reference evidence="2" key="1">
    <citation type="submission" date="2018-08" db="EMBL/GenBank/DDBJ databases">
        <authorList>
            <person name="Rossello M."/>
        </authorList>
    </citation>
    <scope>NUCLEOTIDE SEQUENCE [LARGE SCALE GENOMIC DNA]</scope>
    <source>
        <strain evidence="2">cv. Chinese Spring</strain>
    </source>
</reference>
<proteinExistence type="predicted"/>
<dbReference type="Gramene" id="TraesJUL6B03G03589030.2">
    <property type="protein sequence ID" value="TraesJUL6B03G03589030.2"/>
    <property type="gene ID" value="TraesJUL6B03G03589030"/>
</dbReference>